<gene>
    <name evidence="2" type="ORF">B0T18DRAFT_450778</name>
</gene>
<keyword evidence="3" id="KW-1185">Reference proteome</keyword>
<name>A0AA40BR66_9PEZI</name>
<comment type="caution">
    <text evidence="2">The sequence shown here is derived from an EMBL/GenBank/DDBJ whole genome shotgun (WGS) entry which is preliminary data.</text>
</comment>
<evidence type="ECO:0000259" key="1">
    <source>
        <dbReference type="Pfam" id="PF00117"/>
    </source>
</evidence>
<accession>A0AA40BR66</accession>
<dbReference type="InterPro" id="IPR044992">
    <property type="entry name" value="ChyE-like"/>
</dbReference>
<protein>
    <submittedName>
        <fullName evidence="2">Class I glutamine amidotransferase-like protein</fullName>
    </submittedName>
</protein>
<dbReference type="PANTHER" id="PTHR42695">
    <property type="entry name" value="GLUTAMINE AMIDOTRANSFERASE YLR126C-RELATED"/>
    <property type="match status" value="1"/>
</dbReference>
<dbReference type="SUPFAM" id="SSF52317">
    <property type="entry name" value="Class I glutamine amidotransferase-like"/>
    <property type="match status" value="1"/>
</dbReference>
<sequence>MSPTATSTMTSPHPLKIAILLNSYRSPFITEIRDSYIRSLAAVAPDCSLTFFFPADKPGHLFPDPSAFDLIVIGGGNADPRKRHAWILAVHTFILEVVAHQQQGLAVAKLCGICWGHQTISMLFGGEVGDMEVPELGVTESKLTPLGQRFFHYPHRTPQHPHHQARVGHGTGTIRLQQHHRREVRTPPKGFHELIAGRQAFLSHSNAILTFQGHPEKDERTAKLRVRDAARWHGMDVGDAIAMGELVRRMEVEHDGLEVWRGILRWVKEGMGAGAEGGGRL</sequence>
<dbReference type="EMBL" id="JAUKUD010000007">
    <property type="protein sequence ID" value="KAK0738923.1"/>
    <property type="molecule type" value="Genomic_DNA"/>
</dbReference>
<reference evidence="2" key="1">
    <citation type="submission" date="2023-06" db="EMBL/GenBank/DDBJ databases">
        <title>Genome-scale phylogeny and comparative genomics of the fungal order Sordariales.</title>
        <authorList>
            <consortium name="Lawrence Berkeley National Laboratory"/>
            <person name="Hensen N."/>
            <person name="Bonometti L."/>
            <person name="Westerberg I."/>
            <person name="Brannstrom I.O."/>
            <person name="Guillou S."/>
            <person name="Cros-Aarteil S."/>
            <person name="Calhoun S."/>
            <person name="Haridas S."/>
            <person name="Kuo A."/>
            <person name="Mondo S."/>
            <person name="Pangilinan J."/>
            <person name="Riley R."/>
            <person name="LaButti K."/>
            <person name="Andreopoulos B."/>
            <person name="Lipzen A."/>
            <person name="Chen C."/>
            <person name="Yanf M."/>
            <person name="Daum C."/>
            <person name="Ng V."/>
            <person name="Clum A."/>
            <person name="Steindorff A."/>
            <person name="Ohm R."/>
            <person name="Martin F."/>
            <person name="Silar P."/>
            <person name="Natvig D."/>
            <person name="Lalanne C."/>
            <person name="Gautier V."/>
            <person name="Ament-velasquez S.L."/>
            <person name="Kruys A."/>
            <person name="Hutchinson M.I."/>
            <person name="Powell A.J."/>
            <person name="Barry K."/>
            <person name="Miller A.N."/>
            <person name="Grigoriev I.V."/>
            <person name="Debuchy R."/>
            <person name="Gladieux P."/>
            <person name="Thoren M.H."/>
            <person name="Johannesson H."/>
        </authorList>
    </citation>
    <scope>NUCLEOTIDE SEQUENCE</scope>
    <source>
        <strain evidence="2">SMH3187-1</strain>
    </source>
</reference>
<dbReference type="Proteomes" id="UP001172155">
    <property type="component" value="Unassembled WGS sequence"/>
</dbReference>
<evidence type="ECO:0000313" key="3">
    <source>
        <dbReference type="Proteomes" id="UP001172155"/>
    </source>
</evidence>
<dbReference type="Pfam" id="PF00117">
    <property type="entry name" value="GATase"/>
    <property type="match status" value="1"/>
</dbReference>
<dbReference type="AlphaFoldDB" id="A0AA40BR66"/>
<keyword evidence="2" id="KW-0315">Glutamine amidotransferase</keyword>
<proteinExistence type="predicted"/>
<dbReference type="InterPro" id="IPR029062">
    <property type="entry name" value="Class_I_gatase-like"/>
</dbReference>
<dbReference type="GO" id="GO:0005634">
    <property type="term" value="C:nucleus"/>
    <property type="evidence" value="ECO:0007669"/>
    <property type="project" value="TreeGrafter"/>
</dbReference>
<dbReference type="PANTHER" id="PTHR42695:SF5">
    <property type="entry name" value="GLUTAMINE AMIDOTRANSFERASE YLR126C-RELATED"/>
    <property type="match status" value="1"/>
</dbReference>
<evidence type="ECO:0000313" key="2">
    <source>
        <dbReference type="EMBL" id="KAK0738923.1"/>
    </source>
</evidence>
<dbReference type="InterPro" id="IPR017926">
    <property type="entry name" value="GATASE"/>
</dbReference>
<feature type="domain" description="Glutamine amidotransferase" evidence="1">
    <location>
        <begin position="66"/>
        <end position="223"/>
    </location>
</feature>
<dbReference type="GO" id="GO:0005829">
    <property type="term" value="C:cytosol"/>
    <property type="evidence" value="ECO:0007669"/>
    <property type="project" value="TreeGrafter"/>
</dbReference>
<organism evidence="2 3">
    <name type="scientific">Schizothecium vesticola</name>
    <dbReference type="NCBI Taxonomy" id="314040"/>
    <lineage>
        <taxon>Eukaryota</taxon>
        <taxon>Fungi</taxon>
        <taxon>Dikarya</taxon>
        <taxon>Ascomycota</taxon>
        <taxon>Pezizomycotina</taxon>
        <taxon>Sordariomycetes</taxon>
        <taxon>Sordariomycetidae</taxon>
        <taxon>Sordariales</taxon>
        <taxon>Schizotheciaceae</taxon>
        <taxon>Schizothecium</taxon>
    </lineage>
</organism>
<dbReference type="Gene3D" id="3.40.50.880">
    <property type="match status" value="1"/>
</dbReference>